<comment type="similarity">
    <text evidence="1">Belongs to the glycosyltransferase 2 family.</text>
</comment>
<dbReference type="OrthoDB" id="3177103at2"/>
<dbReference type="AlphaFoldDB" id="A0A430FKP1"/>
<dbReference type="CDD" id="cd04179">
    <property type="entry name" value="DPM_DPG-synthase_like"/>
    <property type="match status" value="1"/>
</dbReference>
<evidence type="ECO:0000313" key="4">
    <source>
        <dbReference type="EMBL" id="RSX53350.1"/>
    </source>
</evidence>
<accession>A0A430FKP1</accession>
<keyword evidence="2" id="KW-0812">Transmembrane</keyword>
<dbReference type="RefSeq" id="WP_125964083.1">
    <property type="nucleotide sequence ID" value="NZ_QXGM01000004.1"/>
</dbReference>
<keyword evidence="2" id="KW-0472">Membrane</keyword>
<dbReference type="InterPro" id="IPR029044">
    <property type="entry name" value="Nucleotide-diphossugar_trans"/>
</dbReference>
<dbReference type="PANTHER" id="PTHR48090">
    <property type="entry name" value="UNDECAPRENYL-PHOSPHATE 4-DEOXY-4-FORMAMIDO-L-ARABINOSE TRANSFERASE-RELATED"/>
    <property type="match status" value="1"/>
</dbReference>
<keyword evidence="4" id="KW-0808">Transferase</keyword>
<organism evidence="4 5">
    <name type="scientific">Bifidobacterium dolichotidis</name>
    <dbReference type="NCBI Taxonomy" id="2306976"/>
    <lineage>
        <taxon>Bacteria</taxon>
        <taxon>Bacillati</taxon>
        <taxon>Actinomycetota</taxon>
        <taxon>Actinomycetes</taxon>
        <taxon>Bifidobacteriales</taxon>
        <taxon>Bifidobacteriaceae</taxon>
        <taxon>Bifidobacterium</taxon>
    </lineage>
</organism>
<evidence type="ECO:0000259" key="3">
    <source>
        <dbReference type="Pfam" id="PF00535"/>
    </source>
</evidence>
<evidence type="ECO:0000256" key="2">
    <source>
        <dbReference type="SAM" id="Phobius"/>
    </source>
</evidence>
<sequence length="335" mass="37670">MTTSPTTAVLIPCLNEEVTIRKVVEDFRRELPEAKIYVYDNRSTDRTSAEAAAAGAIVRFSPERGKGNVLRRMLRDIDVDRYVLVDGDDTYPAEDVHKLLSTLDEGWDMVVGDRLSSTYFTENKRPFHNTGNRLVRFSISKAFHADIRDVMTGYRAFNRLFAKSYAVLSDGFEIETEMTIHALDHKMRVTEVPVQYRDRPAGSESKLSTFSDGFKVLRLIFRLNYQNRPVPFFGGLGLIMGLAGLGLALWVCILFWQTGQVQRFPTLIGATMLMLFGIISWFTGLILQVTAHHSRERFAFESNIFLSTVDSTYGVTGASDLNKSGESAPESAAQH</sequence>
<dbReference type="PANTHER" id="PTHR48090:SF7">
    <property type="entry name" value="RFBJ PROTEIN"/>
    <property type="match status" value="1"/>
</dbReference>
<feature type="domain" description="Glycosyltransferase 2-like" evidence="3">
    <location>
        <begin position="9"/>
        <end position="159"/>
    </location>
</feature>
<dbReference type="EMBL" id="QXGM01000004">
    <property type="protein sequence ID" value="RSX53350.1"/>
    <property type="molecule type" value="Genomic_DNA"/>
</dbReference>
<dbReference type="GO" id="GO:0016740">
    <property type="term" value="F:transferase activity"/>
    <property type="evidence" value="ECO:0007669"/>
    <property type="project" value="UniProtKB-KW"/>
</dbReference>
<protein>
    <submittedName>
        <fullName evidence="4">Glycosyl transferase family 2</fullName>
    </submittedName>
</protein>
<dbReference type="InterPro" id="IPR050256">
    <property type="entry name" value="Glycosyltransferase_2"/>
</dbReference>
<dbReference type="InterPro" id="IPR001173">
    <property type="entry name" value="Glyco_trans_2-like"/>
</dbReference>
<comment type="caution">
    <text evidence="4">The sequence shown here is derived from an EMBL/GenBank/DDBJ whole genome shotgun (WGS) entry which is preliminary data.</text>
</comment>
<dbReference type="Proteomes" id="UP000287609">
    <property type="component" value="Unassembled WGS sequence"/>
</dbReference>
<evidence type="ECO:0000256" key="1">
    <source>
        <dbReference type="ARBA" id="ARBA00006739"/>
    </source>
</evidence>
<keyword evidence="2" id="KW-1133">Transmembrane helix</keyword>
<dbReference type="SUPFAM" id="SSF53448">
    <property type="entry name" value="Nucleotide-diphospho-sugar transferases"/>
    <property type="match status" value="1"/>
</dbReference>
<keyword evidence="5" id="KW-1185">Reference proteome</keyword>
<name>A0A430FKP1_9BIFI</name>
<gene>
    <name evidence="4" type="ORF">D2E26_1392</name>
</gene>
<reference evidence="4 5" key="1">
    <citation type="submission" date="2018-09" db="EMBL/GenBank/DDBJ databases">
        <title>Characterization of the phylogenetic diversity of five novel species belonging to the genus Bifidobacterium.</title>
        <authorList>
            <person name="Lugli G.A."/>
            <person name="Duranti S."/>
            <person name="Milani C."/>
        </authorList>
    </citation>
    <scope>NUCLEOTIDE SEQUENCE [LARGE SCALE GENOMIC DNA]</scope>
    <source>
        <strain evidence="4 5">2036B</strain>
    </source>
</reference>
<dbReference type="Pfam" id="PF00535">
    <property type="entry name" value="Glycos_transf_2"/>
    <property type="match status" value="1"/>
</dbReference>
<feature type="transmembrane region" description="Helical" evidence="2">
    <location>
        <begin position="268"/>
        <end position="287"/>
    </location>
</feature>
<evidence type="ECO:0000313" key="5">
    <source>
        <dbReference type="Proteomes" id="UP000287609"/>
    </source>
</evidence>
<feature type="transmembrane region" description="Helical" evidence="2">
    <location>
        <begin position="232"/>
        <end position="256"/>
    </location>
</feature>
<proteinExistence type="inferred from homology"/>
<dbReference type="Gene3D" id="3.90.550.10">
    <property type="entry name" value="Spore Coat Polysaccharide Biosynthesis Protein SpsA, Chain A"/>
    <property type="match status" value="1"/>
</dbReference>